<dbReference type="InterPro" id="IPR002483">
    <property type="entry name" value="PWI_dom"/>
</dbReference>
<feature type="compositionally biased region" description="Basic and acidic residues" evidence="2">
    <location>
        <begin position="194"/>
        <end position="205"/>
    </location>
</feature>
<feature type="compositionally biased region" description="Basic and acidic residues" evidence="2">
    <location>
        <begin position="484"/>
        <end position="502"/>
    </location>
</feature>
<protein>
    <recommendedName>
        <fullName evidence="3">PWI domain-containing protein</fullName>
    </recommendedName>
</protein>
<dbReference type="SMART" id="SM00311">
    <property type="entry name" value="PWI"/>
    <property type="match status" value="1"/>
</dbReference>
<dbReference type="InterPro" id="IPR052225">
    <property type="entry name" value="Ser/Arg_repetitive_matrix"/>
</dbReference>
<accession>A0A7J7FV57</accession>
<feature type="compositionally biased region" description="Low complexity" evidence="2">
    <location>
        <begin position="527"/>
        <end position="545"/>
    </location>
</feature>
<keyword evidence="5" id="KW-1185">Reference proteome</keyword>
<dbReference type="GO" id="GO:0006397">
    <property type="term" value="P:mRNA processing"/>
    <property type="evidence" value="ECO:0007669"/>
    <property type="project" value="UniProtKB-KW"/>
</dbReference>
<evidence type="ECO:0000256" key="1">
    <source>
        <dbReference type="ARBA" id="ARBA00022664"/>
    </source>
</evidence>
<feature type="compositionally biased region" description="Basic residues" evidence="2">
    <location>
        <begin position="800"/>
        <end position="813"/>
    </location>
</feature>
<dbReference type="SUPFAM" id="SSF101233">
    <property type="entry name" value="PWI domain"/>
    <property type="match status" value="1"/>
</dbReference>
<gene>
    <name evidence="4" type="ORF">HYC85_031707</name>
</gene>
<feature type="compositionally biased region" description="Basic and acidic residues" evidence="2">
    <location>
        <begin position="589"/>
        <end position="686"/>
    </location>
</feature>
<evidence type="ECO:0000313" key="4">
    <source>
        <dbReference type="EMBL" id="KAF5930834.1"/>
    </source>
</evidence>
<dbReference type="Gene3D" id="1.20.1390.10">
    <property type="entry name" value="PWI domain"/>
    <property type="match status" value="1"/>
</dbReference>
<evidence type="ECO:0000256" key="2">
    <source>
        <dbReference type="SAM" id="MobiDB-lite"/>
    </source>
</evidence>
<reference evidence="4 5" key="2">
    <citation type="submission" date="2020-07" db="EMBL/GenBank/DDBJ databases">
        <title>Genome assembly of wild tea tree DASZ reveals pedigree and selection history of tea varieties.</title>
        <authorList>
            <person name="Zhang W."/>
        </authorList>
    </citation>
    <scope>NUCLEOTIDE SEQUENCE [LARGE SCALE GENOMIC DNA]</scope>
    <source>
        <strain evidence="5">cv. G240</strain>
        <tissue evidence="4">Leaf</tissue>
    </source>
</reference>
<feature type="compositionally biased region" description="Low complexity" evidence="2">
    <location>
        <begin position="364"/>
        <end position="374"/>
    </location>
</feature>
<feature type="compositionally biased region" description="Basic and acidic residues" evidence="2">
    <location>
        <begin position="835"/>
        <end position="850"/>
    </location>
</feature>
<feature type="region of interest" description="Disordered" evidence="2">
    <location>
        <begin position="283"/>
        <end position="866"/>
    </location>
</feature>
<reference evidence="5" key="1">
    <citation type="journal article" date="2020" name="Nat. Commun.">
        <title>Genome assembly of wild tea tree DASZ reveals pedigree and selection history of tea varieties.</title>
        <authorList>
            <person name="Zhang W."/>
            <person name="Zhang Y."/>
            <person name="Qiu H."/>
            <person name="Guo Y."/>
            <person name="Wan H."/>
            <person name="Zhang X."/>
            <person name="Scossa F."/>
            <person name="Alseekh S."/>
            <person name="Zhang Q."/>
            <person name="Wang P."/>
            <person name="Xu L."/>
            <person name="Schmidt M.H."/>
            <person name="Jia X."/>
            <person name="Li D."/>
            <person name="Zhu A."/>
            <person name="Guo F."/>
            <person name="Chen W."/>
            <person name="Ni D."/>
            <person name="Usadel B."/>
            <person name="Fernie A.R."/>
            <person name="Wen W."/>
        </authorList>
    </citation>
    <scope>NUCLEOTIDE SEQUENCE [LARGE SCALE GENOMIC DNA]</scope>
    <source>
        <strain evidence="5">cv. G240</strain>
    </source>
</reference>
<proteinExistence type="predicted"/>
<feature type="compositionally biased region" description="Basic and acidic residues" evidence="2">
    <location>
        <begin position="701"/>
        <end position="739"/>
    </location>
</feature>
<feature type="compositionally biased region" description="Basic and acidic residues" evidence="2">
    <location>
        <begin position="124"/>
        <end position="171"/>
    </location>
</feature>
<organism evidence="4 5">
    <name type="scientific">Camellia sinensis</name>
    <name type="common">Tea plant</name>
    <name type="synonym">Thea sinensis</name>
    <dbReference type="NCBI Taxonomy" id="4442"/>
    <lineage>
        <taxon>Eukaryota</taxon>
        <taxon>Viridiplantae</taxon>
        <taxon>Streptophyta</taxon>
        <taxon>Embryophyta</taxon>
        <taxon>Tracheophyta</taxon>
        <taxon>Spermatophyta</taxon>
        <taxon>Magnoliopsida</taxon>
        <taxon>eudicotyledons</taxon>
        <taxon>Gunneridae</taxon>
        <taxon>Pentapetalae</taxon>
        <taxon>asterids</taxon>
        <taxon>Ericales</taxon>
        <taxon>Theaceae</taxon>
        <taxon>Camellia</taxon>
    </lineage>
</organism>
<feature type="domain" description="PWI" evidence="3">
    <location>
        <begin position="27"/>
        <end position="125"/>
    </location>
</feature>
<keyword evidence="1" id="KW-0507">mRNA processing</keyword>
<dbReference type="InterPro" id="IPR036483">
    <property type="entry name" value="PWI_dom_sf"/>
</dbReference>
<feature type="region of interest" description="Disordered" evidence="2">
    <location>
        <begin position="122"/>
        <end position="212"/>
    </location>
</feature>
<dbReference type="GO" id="GO:0005681">
    <property type="term" value="C:spliceosomal complex"/>
    <property type="evidence" value="ECO:0007669"/>
    <property type="project" value="TreeGrafter"/>
</dbReference>
<feature type="compositionally biased region" description="Basic residues" evidence="2">
    <location>
        <begin position="296"/>
        <end position="363"/>
    </location>
</feature>
<feature type="compositionally biased region" description="Basic and acidic residues" evidence="2">
    <location>
        <begin position="814"/>
        <end position="824"/>
    </location>
</feature>
<name>A0A7J7FV57_CAMSI</name>
<dbReference type="GO" id="GO:0048024">
    <property type="term" value="P:regulation of mRNA splicing, via spliceosome"/>
    <property type="evidence" value="ECO:0007669"/>
    <property type="project" value="TreeGrafter"/>
</dbReference>
<dbReference type="PANTHER" id="PTHR23148:SF0">
    <property type="entry name" value="SERINE_ARGININE REPETITIVE MATRIX PROTEIN 1"/>
    <property type="match status" value="1"/>
</dbReference>
<dbReference type="GO" id="GO:0003723">
    <property type="term" value="F:RNA binding"/>
    <property type="evidence" value="ECO:0007669"/>
    <property type="project" value="TreeGrafter"/>
</dbReference>
<evidence type="ECO:0000313" key="5">
    <source>
        <dbReference type="Proteomes" id="UP000593564"/>
    </source>
</evidence>
<dbReference type="Proteomes" id="UP000593564">
    <property type="component" value="Unassembled WGS sequence"/>
</dbReference>
<dbReference type="Pfam" id="PF01480">
    <property type="entry name" value="PWI"/>
    <property type="match status" value="1"/>
</dbReference>
<dbReference type="PANTHER" id="PTHR23148">
    <property type="entry name" value="SERINE/ARGININE REGULATED NUCLEAR MATRIX PROTEIN"/>
    <property type="match status" value="1"/>
</dbReference>
<feature type="compositionally biased region" description="Basic and acidic residues" evidence="2">
    <location>
        <begin position="748"/>
        <end position="758"/>
    </location>
</feature>
<feature type="compositionally biased region" description="Basic and acidic residues" evidence="2">
    <location>
        <begin position="512"/>
        <end position="523"/>
    </location>
</feature>
<feature type="compositionally biased region" description="Basic residues" evidence="2">
    <location>
        <begin position="451"/>
        <end position="460"/>
    </location>
</feature>
<dbReference type="AlphaFoldDB" id="A0A7J7FV57"/>
<feature type="compositionally biased region" description="Basic residues" evidence="2">
    <location>
        <begin position="375"/>
        <end position="431"/>
    </location>
</feature>
<dbReference type="PROSITE" id="PS51025">
    <property type="entry name" value="PWI"/>
    <property type="match status" value="1"/>
</dbReference>
<dbReference type="EMBL" id="JACBKZ010000015">
    <property type="protein sequence ID" value="KAF5930834.1"/>
    <property type="molecule type" value="Genomic_DNA"/>
</dbReference>
<evidence type="ECO:0000259" key="3">
    <source>
        <dbReference type="PROSITE" id="PS51025"/>
    </source>
</evidence>
<sequence length="888" mass="103127">MSGGFFRGTSADQDTRFSNKQAKLLKSQKFAPELDHLVDMSKVKMDVVRPWIANRVTELLGFEDEVLINFIYGLLDGKEVNGKQVQISLTGFMEKNTGKFMKELWMLLLSAEKNASGVPQQFLDAKEEETRKKKAESDRIASEIQKKKEKEKESRELEQEKIRKMDGEADISRANNADLEPSSKHQLRASGAHAADEKETSERNGSRGRGRPSCLASYLCICVHSAYCVPRCLDLRIQLNVPRCLLVKEASQEIYLNLLLNLEDAPSLLKGCITLLQDGHVTPRRRYSPQRSLSPSRRRLSYSRRRSTSRSRRRSPSPVRRRLRSPLRRRSRSPIRRRSRSPVRRRSRSPFRYRSRSPIRRRSPSPMQRRSLSPVRRRSPPSSLRRRSPSPVRRRYRRSPSTPRHRSPSPIRRRSPIYRRRRSPTPSRHRSPSPDERISVSPVRRLPPSPGRRKSPKRQRSPVQSPRERVRTLEKFSPVRHPRSRENVENSADIRKGPDSMVRRPPISLRSPQRDSRDRDNSHKKASSSSPLPHRSQSLSESPPGSRRRSPSEDRRSYSPYQRPVKQPKEQKVRDISASPPQKPRNQNPHHESPESSREKEETNYARNNGDQKLKSSEKKSSHSSTADERKDSLERVHYKVDHSSERVGGRRSSEIRSHHDGLELRMKDQEIRSEKTSRRVLHPEVSDQQQLPPPVNKDSSLSDEKNNSRSNEVKGSKRLHETETALKSTRKVDEKDRSGSLSSGSQESDKHRPEVHEKRKHKRSKRKEVTSDESYDSEIEDRKDAKRRRKEEKRSRKEERRRRRDERRRKREERRSEKLKAKSIDTVTPPSDFVKNHDGNASDGERIVRMESGASDAEETESEKKKLEIELRKKALESLRAKKGAGH</sequence>
<comment type="caution">
    <text evidence="4">The sequence shown here is derived from an EMBL/GenBank/DDBJ whole genome shotgun (WGS) entry which is preliminary data.</text>
</comment>